<dbReference type="InterPro" id="IPR013525">
    <property type="entry name" value="ABC2_TM"/>
</dbReference>
<evidence type="ECO:0000313" key="8">
    <source>
        <dbReference type="EMBL" id="GID15156.1"/>
    </source>
</evidence>
<dbReference type="GO" id="GO:0043190">
    <property type="term" value="C:ATP-binding cassette (ABC) transporter complex"/>
    <property type="evidence" value="ECO:0007669"/>
    <property type="project" value="InterPro"/>
</dbReference>
<feature type="transmembrane region" description="Helical" evidence="6">
    <location>
        <begin position="18"/>
        <end position="37"/>
    </location>
</feature>
<keyword evidence="5" id="KW-0046">Antibiotic resistance</keyword>
<name>A0A8J3NDL0_9ACTN</name>
<feature type="transmembrane region" description="Helical" evidence="6">
    <location>
        <begin position="217"/>
        <end position="235"/>
    </location>
</feature>
<comment type="similarity">
    <text evidence="6">Belongs to the ABC-2 integral membrane protein family.</text>
</comment>
<evidence type="ECO:0000256" key="5">
    <source>
        <dbReference type="ARBA" id="ARBA00023251"/>
    </source>
</evidence>
<keyword evidence="2 6" id="KW-0812">Transmembrane</keyword>
<dbReference type="RefSeq" id="WP_203663316.1">
    <property type="nucleotide sequence ID" value="NZ_BAAAZM010000001.1"/>
</dbReference>
<evidence type="ECO:0000259" key="7">
    <source>
        <dbReference type="PROSITE" id="PS51012"/>
    </source>
</evidence>
<keyword evidence="6" id="KW-1003">Cell membrane</keyword>
<dbReference type="InterPro" id="IPR047817">
    <property type="entry name" value="ABC2_TM_bact-type"/>
</dbReference>
<dbReference type="PIRSF" id="PIRSF006648">
    <property type="entry name" value="DrrB"/>
    <property type="match status" value="1"/>
</dbReference>
<gene>
    <name evidence="8" type="ORF">Aru02nite_60450</name>
</gene>
<dbReference type="InterPro" id="IPR000412">
    <property type="entry name" value="ABC_2_transport"/>
</dbReference>
<feature type="transmembrane region" description="Helical" evidence="6">
    <location>
        <begin position="94"/>
        <end position="119"/>
    </location>
</feature>
<dbReference type="PANTHER" id="PTHR43229:SF2">
    <property type="entry name" value="NODULATION PROTEIN J"/>
    <property type="match status" value="1"/>
</dbReference>
<evidence type="ECO:0000256" key="4">
    <source>
        <dbReference type="ARBA" id="ARBA00023136"/>
    </source>
</evidence>
<keyword evidence="3 6" id="KW-1133">Transmembrane helix</keyword>
<feature type="transmembrane region" description="Helical" evidence="6">
    <location>
        <begin position="131"/>
        <end position="153"/>
    </location>
</feature>
<dbReference type="PROSITE" id="PS51012">
    <property type="entry name" value="ABC_TM2"/>
    <property type="match status" value="1"/>
</dbReference>
<organism evidence="8 9">
    <name type="scientific">Actinocatenispora rupis</name>
    <dbReference type="NCBI Taxonomy" id="519421"/>
    <lineage>
        <taxon>Bacteria</taxon>
        <taxon>Bacillati</taxon>
        <taxon>Actinomycetota</taxon>
        <taxon>Actinomycetes</taxon>
        <taxon>Micromonosporales</taxon>
        <taxon>Micromonosporaceae</taxon>
        <taxon>Actinocatenispora</taxon>
    </lineage>
</organism>
<dbReference type="EMBL" id="BOMB01000038">
    <property type="protein sequence ID" value="GID15156.1"/>
    <property type="molecule type" value="Genomic_DNA"/>
</dbReference>
<dbReference type="Pfam" id="PF01061">
    <property type="entry name" value="ABC2_membrane"/>
    <property type="match status" value="1"/>
</dbReference>
<evidence type="ECO:0000256" key="1">
    <source>
        <dbReference type="ARBA" id="ARBA00004141"/>
    </source>
</evidence>
<feature type="domain" description="ABC transmembrane type-2" evidence="7">
    <location>
        <begin position="17"/>
        <end position="238"/>
    </location>
</feature>
<comment type="subcellular location">
    <subcellularLocation>
        <location evidence="6">Cell membrane</location>
        <topology evidence="6">Multi-pass membrane protein</topology>
    </subcellularLocation>
    <subcellularLocation>
        <location evidence="1">Membrane</location>
        <topology evidence="1">Multi-pass membrane protein</topology>
    </subcellularLocation>
</comment>
<dbReference type="GO" id="GO:0140359">
    <property type="term" value="F:ABC-type transporter activity"/>
    <property type="evidence" value="ECO:0007669"/>
    <property type="project" value="InterPro"/>
</dbReference>
<reference evidence="8" key="1">
    <citation type="submission" date="2021-01" db="EMBL/GenBank/DDBJ databases">
        <title>Whole genome shotgun sequence of Actinocatenispora rupis NBRC 107355.</title>
        <authorList>
            <person name="Komaki H."/>
            <person name="Tamura T."/>
        </authorList>
    </citation>
    <scope>NUCLEOTIDE SEQUENCE</scope>
    <source>
        <strain evidence="8">NBRC 107355</strain>
    </source>
</reference>
<accession>A0A8J3NDL0</accession>
<feature type="transmembrane region" description="Helical" evidence="6">
    <location>
        <begin position="49"/>
        <end position="73"/>
    </location>
</feature>
<keyword evidence="4 6" id="KW-0472">Membrane</keyword>
<feature type="transmembrane region" description="Helical" evidence="6">
    <location>
        <begin position="165"/>
        <end position="187"/>
    </location>
</feature>
<protein>
    <recommendedName>
        <fullName evidence="6">Transport permease protein</fullName>
    </recommendedName>
</protein>
<evidence type="ECO:0000256" key="3">
    <source>
        <dbReference type="ARBA" id="ARBA00022989"/>
    </source>
</evidence>
<keyword evidence="6" id="KW-0813">Transport</keyword>
<dbReference type="Proteomes" id="UP000612808">
    <property type="component" value="Unassembled WGS sequence"/>
</dbReference>
<dbReference type="PANTHER" id="PTHR43229">
    <property type="entry name" value="NODULATION PROTEIN J"/>
    <property type="match status" value="1"/>
</dbReference>
<dbReference type="InterPro" id="IPR051784">
    <property type="entry name" value="Nod_factor_ABC_transporter"/>
</dbReference>
<proteinExistence type="inferred from homology"/>
<dbReference type="AlphaFoldDB" id="A0A8J3NDL0"/>
<keyword evidence="9" id="KW-1185">Reference proteome</keyword>
<evidence type="ECO:0000256" key="6">
    <source>
        <dbReference type="RuleBase" id="RU361157"/>
    </source>
</evidence>
<dbReference type="GO" id="GO:0046677">
    <property type="term" value="P:response to antibiotic"/>
    <property type="evidence" value="ECO:0007669"/>
    <property type="project" value="UniProtKB-KW"/>
</dbReference>
<comment type="caution">
    <text evidence="8">The sequence shown here is derived from an EMBL/GenBank/DDBJ whole genome shotgun (WGS) entry which is preliminary data.</text>
</comment>
<evidence type="ECO:0000313" key="9">
    <source>
        <dbReference type="Proteomes" id="UP000612808"/>
    </source>
</evidence>
<evidence type="ECO:0000256" key="2">
    <source>
        <dbReference type="ARBA" id="ARBA00022692"/>
    </source>
</evidence>
<sequence length="243" mass="25702">MSGYLSIELRRLLRSPGYLMSSLAMPLVMYLVITNLYGGSGAARHDTAIYLMVSMAGFGAVGAALTNGLSVVADRSAGWLRQLRITPLSAGRVVVIRGLTGMLAALPAILAVCVVGGLINGVRLPLDHWFAVVALLWLGTAPFALLGLGIGYLVSTQAAQPVTMLLNLSMSILGGLWMPATVFPATLRAVSRFVPTSGYAEISRRIAFDGLPHATDIAVLLAWFVVFAGLATVAYRRAGRRTT</sequence>